<reference evidence="3" key="1">
    <citation type="submission" date="2022-10" db="EMBL/GenBank/DDBJ databases">
        <title>Genome assembly of Pristionchus species.</title>
        <authorList>
            <person name="Yoshida K."/>
            <person name="Sommer R.J."/>
        </authorList>
    </citation>
    <scope>NUCLEOTIDE SEQUENCE [LARGE SCALE GENOMIC DNA]</scope>
    <source>
        <strain evidence="3">RS5460</strain>
    </source>
</reference>
<proteinExistence type="predicted"/>
<organism evidence="2 3">
    <name type="scientific">Pristionchus mayeri</name>
    <dbReference type="NCBI Taxonomy" id="1317129"/>
    <lineage>
        <taxon>Eukaryota</taxon>
        <taxon>Metazoa</taxon>
        <taxon>Ecdysozoa</taxon>
        <taxon>Nematoda</taxon>
        <taxon>Chromadorea</taxon>
        <taxon>Rhabditida</taxon>
        <taxon>Rhabditina</taxon>
        <taxon>Diplogasteromorpha</taxon>
        <taxon>Diplogasteroidea</taxon>
        <taxon>Neodiplogasteridae</taxon>
        <taxon>Pristionchus</taxon>
    </lineage>
</organism>
<gene>
    <name evidence="2" type="ORF">PMAYCL1PPCAC_22986</name>
</gene>
<evidence type="ECO:0000313" key="3">
    <source>
        <dbReference type="Proteomes" id="UP001328107"/>
    </source>
</evidence>
<evidence type="ECO:0000313" key="2">
    <source>
        <dbReference type="EMBL" id="GMR52791.1"/>
    </source>
</evidence>
<accession>A0AAN5CXA0</accession>
<evidence type="ECO:0000256" key="1">
    <source>
        <dbReference type="SAM" id="MobiDB-lite"/>
    </source>
</evidence>
<feature type="compositionally biased region" description="Basic and acidic residues" evidence="1">
    <location>
        <begin position="1"/>
        <end position="18"/>
    </location>
</feature>
<keyword evidence="3" id="KW-1185">Reference proteome</keyword>
<dbReference type="AlphaFoldDB" id="A0AAN5CXA0"/>
<dbReference type="Proteomes" id="UP001328107">
    <property type="component" value="Unassembled WGS sequence"/>
</dbReference>
<feature type="region of interest" description="Disordered" evidence="1">
    <location>
        <begin position="1"/>
        <end position="33"/>
    </location>
</feature>
<sequence>TNSPDLDRDIPRDKRTLDQVEPTLSNRKSSTSRRLHSNHRAEWAGWEASVLLLWPGRAVPAAWMLLVTAEDC</sequence>
<dbReference type="EMBL" id="BTRK01000005">
    <property type="protein sequence ID" value="GMR52791.1"/>
    <property type="molecule type" value="Genomic_DNA"/>
</dbReference>
<name>A0AAN5CXA0_9BILA</name>
<protein>
    <submittedName>
        <fullName evidence="2">Uncharacterized protein</fullName>
    </submittedName>
</protein>
<comment type="caution">
    <text evidence="2">The sequence shown here is derived from an EMBL/GenBank/DDBJ whole genome shotgun (WGS) entry which is preliminary data.</text>
</comment>
<feature type="non-terminal residue" evidence="2">
    <location>
        <position position="1"/>
    </location>
</feature>